<reference evidence="3 4" key="1">
    <citation type="submission" date="2019-03" db="EMBL/GenBank/DDBJ databases">
        <title>Genomic Encyclopedia of Type Strains, Phase IV (KMG-IV): sequencing the most valuable type-strain genomes for metagenomic binning, comparative biology and taxonomic classification.</title>
        <authorList>
            <person name="Goeker M."/>
        </authorList>
    </citation>
    <scope>NUCLEOTIDE SEQUENCE [LARGE SCALE GENOMIC DNA]</scope>
    <source>
        <strain evidence="3 4">DSM 24984</strain>
    </source>
</reference>
<dbReference type="Proteomes" id="UP000294614">
    <property type="component" value="Unassembled WGS sequence"/>
</dbReference>
<dbReference type="OrthoDB" id="9793325at2"/>
<dbReference type="GO" id="GO:0016616">
    <property type="term" value="F:oxidoreductase activity, acting on the CH-OH group of donors, NAD or NADP as acceptor"/>
    <property type="evidence" value="ECO:0007669"/>
    <property type="project" value="TreeGrafter"/>
</dbReference>
<proteinExistence type="inferred from homology"/>
<dbReference type="Gene3D" id="3.40.50.720">
    <property type="entry name" value="NAD(P)-binding Rossmann-like Domain"/>
    <property type="match status" value="1"/>
</dbReference>
<name>A0A4R1KB09_9BACT</name>
<keyword evidence="4" id="KW-1185">Reference proteome</keyword>
<keyword evidence="2" id="KW-0560">Oxidoreductase</keyword>
<evidence type="ECO:0000313" key="4">
    <source>
        <dbReference type="Proteomes" id="UP000294614"/>
    </source>
</evidence>
<dbReference type="Pfam" id="PF13561">
    <property type="entry name" value="adh_short_C2"/>
    <property type="match status" value="1"/>
</dbReference>
<sequence length="243" mass="26063">MSDKKLCLIIGGSKGTGLVAAKHYLANGWEVVSASRNLPEKPADGIRFLTLKDSSSDSCRKVLNMLGQPVDAVIFSQKFRGAGDSWAGELDTGMTLTKNMIETAADGFFASKASVVIIGSAAQDFYAEEQPVSYHAAKAALAQMAVYYANSLGKKGVRVNGILCGAVKKPENTTYYEDEKMKKIYETISPLGRMCEAEDIAGAAFFLTGSSASYITGHVLKVDGGISTVSHESLVKKIWDIKR</sequence>
<comment type="caution">
    <text evidence="3">The sequence shown here is derived from an EMBL/GenBank/DDBJ whole genome shotgun (WGS) entry which is preliminary data.</text>
</comment>
<dbReference type="InterPro" id="IPR036291">
    <property type="entry name" value="NAD(P)-bd_dom_sf"/>
</dbReference>
<accession>A0A4R1KB09</accession>
<comment type="similarity">
    <text evidence="1">Belongs to the short-chain dehydrogenases/reductases (SDR) family.</text>
</comment>
<dbReference type="AlphaFoldDB" id="A0A4R1KB09"/>
<gene>
    <name evidence="3" type="ORF">C8D98_0168</name>
</gene>
<dbReference type="PANTHER" id="PTHR42760">
    <property type="entry name" value="SHORT-CHAIN DEHYDROGENASES/REDUCTASES FAMILY MEMBER"/>
    <property type="match status" value="1"/>
</dbReference>
<dbReference type="PANTHER" id="PTHR42760:SF115">
    <property type="entry name" value="3-OXOACYL-[ACYL-CARRIER-PROTEIN] REDUCTASE FABG"/>
    <property type="match status" value="1"/>
</dbReference>
<evidence type="ECO:0000313" key="3">
    <source>
        <dbReference type="EMBL" id="TCK61666.1"/>
    </source>
</evidence>
<evidence type="ECO:0000256" key="2">
    <source>
        <dbReference type="ARBA" id="ARBA00023002"/>
    </source>
</evidence>
<organism evidence="3 4">
    <name type="scientific">Seleniivibrio woodruffii</name>
    <dbReference type="NCBI Taxonomy" id="1078050"/>
    <lineage>
        <taxon>Bacteria</taxon>
        <taxon>Pseudomonadati</taxon>
        <taxon>Deferribacterota</taxon>
        <taxon>Deferribacteres</taxon>
        <taxon>Deferribacterales</taxon>
        <taxon>Geovibrionaceae</taxon>
        <taxon>Seleniivibrio</taxon>
    </lineage>
</organism>
<dbReference type="CDD" id="cd05233">
    <property type="entry name" value="SDR_c"/>
    <property type="match status" value="1"/>
</dbReference>
<protein>
    <recommendedName>
        <fullName evidence="5">NAD(P)-dependent dehydrogenase (Short-subunit alcohol dehydrogenase family)</fullName>
    </recommendedName>
</protein>
<evidence type="ECO:0008006" key="5">
    <source>
        <dbReference type="Google" id="ProtNLM"/>
    </source>
</evidence>
<dbReference type="RefSeq" id="WP_132871139.1">
    <property type="nucleotide sequence ID" value="NZ_JBLJBI010000154.1"/>
</dbReference>
<dbReference type="EMBL" id="SMGG01000003">
    <property type="protein sequence ID" value="TCK61666.1"/>
    <property type="molecule type" value="Genomic_DNA"/>
</dbReference>
<dbReference type="SUPFAM" id="SSF51735">
    <property type="entry name" value="NAD(P)-binding Rossmann-fold domains"/>
    <property type="match status" value="1"/>
</dbReference>
<dbReference type="PRINTS" id="PR00081">
    <property type="entry name" value="GDHRDH"/>
</dbReference>
<dbReference type="InterPro" id="IPR002347">
    <property type="entry name" value="SDR_fam"/>
</dbReference>
<evidence type="ECO:0000256" key="1">
    <source>
        <dbReference type="ARBA" id="ARBA00006484"/>
    </source>
</evidence>